<sequence>MKPKLDTALAKPGKQTANRSPVSFKTRDGSQSKYNIQSSNTEQSDSEQHQHKVKPFNHSTPYQNQQNTIVVGSGSSNDHPSLYMKNKDRVSTIASSITKFQNRVLNDRNQSNSRAQSSLQDPYPSRTKMERTSSQQKDQPQSVNNSKPRQSTSKIQQKVSEIPRKNSSVSAKQRLEGIKTPTAISQFDFKAGNKSQLQHQQQLDQTHFLNYMHSNNRDEDYSPLRVEMFRKQFDKFMMRNKKNNKDEDTSQLTTIDNAPQGGGEVGDANRSVDEFIRDQYMSNQPTKSPTLNSEDNPDRMYYSNSILNQKTPVIEYENSYLDKTLDLPDKTLNLSKQISMLTTTDMKIINKIREMVGKEQEQTYFMLELQRFMKNFEKDQFKPAQTTSTANTQQYSNSQKRRSTQKRNRDVSARSNDRLNEKSFTKITVPTSNNLFNYKGSPIRKSQQETQQIKTAEEVFSKYPKIKNTILAYDEALGYSFRGIVQPQKEEFSIGICLIILLSVSDTTVLLTNDESTIADKSWDYIRKCLKQLKTIQNEIQTINRQITNTHSQIILNYVIQAAQLAQLIRLNKNERRFRVNERLNPDKYSYNAENHRKLIQQQLEEDISDDFSRLNQSPIKDVDDVSNAAINITNQNYNSHYHHSTNLDNCNEQQPLNLVIDINNEINLPLQIPDTVQRKHVDEFIDQQTNANDMSPNIRSMDMPLQLDSSKRVKFKDELPNGQLTELQPMDLTSQSQKNQFTEGESFQKTTKRNEKLNKFLNGGSPNRNQSADQNQQQQIKEDRSQKKIIVTSKKNH</sequence>
<dbReference type="EMBL" id="CCKQ01017337">
    <property type="protein sequence ID" value="CDW89202.1"/>
    <property type="molecule type" value="Genomic_DNA"/>
</dbReference>
<feature type="region of interest" description="Disordered" evidence="2">
    <location>
        <begin position="381"/>
        <end position="417"/>
    </location>
</feature>
<feature type="region of interest" description="Disordered" evidence="2">
    <location>
        <begin position="722"/>
        <end position="798"/>
    </location>
</feature>
<name>A0A078B7C2_STYLE</name>
<feature type="compositionally biased region" description="Polar residues" evidence="2">
    <location>
        <begin position="132"/>
        <end position="171"/>
    </location>
</feature>
<feature type="coiled-coil region" evidence="1">
    <location>
        <begin position="526"/>
        <end position="553"/>
    </location>
</feature>
<keyword evidence="1" id="KW-0175">Coiled coil</keyword>
<evidence type="ECO:0000256" key="1">
    <source>
        <dbReference type="SAM" id="Coils"/>
    </source>
</evidence>
<protein>
    <submittedName>
        <fullName evidence="3">Uncharacterized protein</fullName>
    </submittedName>
</protein>
<feature type="compositionally biased region" description="Basic and acidic residues" evidence="2">
    <location>
        <begin position="407"/>
        <end position="417"/>
    </location>
</feature>
<reference evidence="3 4" key="1">
    <citation type="submission" date="2014-06" db="EMBL/GenBank/DDBJ databases">
        <authorList>
            <person name="Swart Estienne"/>
        </authorList>
    </citation>
    <scope>NUCLEOTIDE SEQUENCE [LARGE SCALE GENOMIC DNA]</scope>
    <source>
        <strain evidence="3 4">130c</strain>
    </source>
</reference>
<feature type="region of interest" description="Disordered" evidence="2">
    <location>
        <begin position="1"/>
        <end position="63"/>
    </location>
</feature>
<evidence type="ECO:0000313" key="3">
    <source>
        <dbReference type="EMBL" id="CDW89202.1"/>
    </source>
</evidence>
<organism evidence="3 4">
    <name type="scientific">Stylonychia lemnae</name>
    <name type="common">Ciliate</name>
    <dbReference type="NCBI Taxonomy" id="5949"/>
    <lineage>
        <taxon>Eukaryota</taxon>
        <taxon>Sar</taxon>
        <taxon>Alveolata</taxon>
        <taxon>Ciliophora</taxon>
        <taxon>Intramacronucleata</taxon>
        <taxon>Spirotrichea</taxon>
        <taxon>Stichotrichia</taxon>
        <taxon>Sporadotrichida</taxon>
        <taxon>Oxytrichidae</taxon>
        <taxon>Stylonychinae</taxon>
        <taxon>Stylonychia</taxon>
    </lineage>
</organism>
<dbReference type="AlphaFoldDB" id="A0A078B7C2"/>
<dbReference type="InParanoid" id="A0A078B7C2"/>
<feature type="compositionally biased region" description="Polar residues" evidence="2">
    <location>
        <begin position="15"/>
        <end position="24"/>
    </location>
</feature>
<keyword evidence="4" id="KW-1185">Reference proteome</keyword>
<evidence type="ECO:0000256" key="2">
    <source>
        <dbReference type="SAM" id="MobiDB-lite"/>
    </source>
</evidence>
<gene>
    <name evidence="3" type="primary">Contig19759.g20958</name>
    <name evidence="3" type="ORF">STYLEM_18333</name>
</gene>
<feature type="region of interest" description="Disordered" evidence="2">
    <location>
        <begin position="242"/>
        <end position="268"/>
    </location>
</feature>
<proteinExistence type="predicted"/>
<feature type="compositionally biased region" description="Polar residues" evidence="2">
    <location>
        <begin position="723"/>
        <end position="750"/>
    </location>
</feature>
<feature type="compositionally biased region" description="Polar residues" evidence="2">
    <location>
        <begin position="31"/>
        <end position="43"/>
    </location>
</feature>
<feature type="region of interest" description="Disordered" evidence="2">
    <location>
        <begin position="103"/>
        <end position="177"/>
    </location>
</feature>
<feature type="compositionally biased region" description="Polar residues" evidence="2">
    <location>
        <begin position="383"/>
        <end position="398"/>
    </location>
</feature>
<feature type="compositionally biased region" description="Polar residues" evidence="2">
    <location>
        <begin position="103"/>
        <end position="120"/>
    </location>
</feature>
<accession>A0A078B7C2</accession>
<dbReference type="Proteomes" id="UP000039865">
    <property type="component" value="Unassembled WGS sequence"/>
</dbReference>
<feature type="compositionally biased region" description="Low complexity" evidence="2">
    <location>
        <begin position="768"/>
        <end position="780"/>
    </location>
</feature>
<evidence type="ECO:0000313" key="4">
    <source>
        <dbReference type="Proteomes" id="UP000039865"/>
    </source>
</evidence>